<comment type="caution">
    <text evidence="2">The sequence shown here is derived from an EMBL/GenBank/DDBJ whole genome shotgun (WGS) entry which is preliminary data.</text>
</comment>
<dbReference type="AlphaFoldDB" id="A0A935TC36"/>
<keyword evidence="1" id="KW-0732">Signal</keyword>
<accession>A0A935TC36</accession>
<evidence type="ECO:0000313" key="2">
    <source>
        <dbReference type="EMBL" id="MBK7955786.1"/>
    </source>
</evidence>
<feature type="signal peptide" evidence="1">
    <location>
        <begin position="1"/>
        <end position="23"/>
    </location>
</feature>
<evidence type="ECO:0000256" key="1">
    <source>
        <dbReference type="SAM" id="SignalP"/>
    </source>
</evidence>
<dbReference type="EMBL" id="JADJOT010000011">
    <property type="protein sequence ID" value="MBK7955786.1"/>
    <property type="molecule type" value="Genomic_DNA"/>
</dbReference>
<name>A0A935TC36_9PROT</name>
<proteinExistence type="predicted"/>
<sequence length="411" mass="44503">MSQPALRLIEVAILLGAVSLSQAAVASSNCGELARTVAYNRLRNFTSSESSALNKLDFCSEMYKSDKSVNSAKIEAAYKAAYSVSGSASLTTENIRIEQSKVCDNRYGEEMRRFLSESVDVSVSNAGAGIIQRCLELERFGITDLDLNATKDSLAVSFRWRPEDLVSLKLLRVGPASFNGYDCSMSKGDPVSDKIRQIPVKTEYDTDTEIKWAGTFNMNCRRPVASTKTERGETTSCSPEALFIISPANAGAIALRVPQYCDPVYPGAALRESQEQVAELAASNQRLLTEVTTSTSSNADETADLRRRLAAAEASHLNSPVWIAAGTYFDRGSGRARGNSCADVCRNNGRTAVSSGPYKAAAGGEYLVCRTDSQRQGTRPGFQMSPLTDNACNVGWGARNMIEQVFDCLCK</sequence>
<organism evidence="2 3">
    <name type="scientific">Candidatus Accumulibacter affinis</name>
    <dbReference type="NCBI Taxonomy" id="2954384"/>
    <lineage>
        <taxon>Bacteria</taxon>
        <taxon>Pseudomonadati</taxon>
        <taxon>Pseudomonadota</taxon>
        <taxon>Betaproteobacteria</taxon>
        <taxon>Candidatus Accumulibacter</taxon>
    </lineage>
</organism>
<evidence type="ECO:0000313" key="3">
    <source>
        <dbReference type="Proteomes" id="UP000706151"/>
    </source>
</evidence>
<dbReference type="Proteomes" id="UP000706151">
    <property type="component" value="Unassembled WGS sequence"/>
</dbReference>
<feature type="chain" id="PRO_5037717746" evidence="1">
    <location>
        <begin position="24"/>
        <end position="411"/>
    </location>
</feature>
<gene>
    <name evidence="2" type="ORF">IPK02_18635</name>
</gene>
<reference evidence="2 3" key="1">
    <citation type="submission" date="2020-10" db="EMBL/GenBank/DDBJ databases">
        <title>Connecting structure to function with the recovery of over 1000 high-quality activated sludge metagenome-assembled genomes encoding full-length rRNA genes using long-read sequencing.</title>
        <authorList>
            <person name="Singleton C.M."/>
            <person name="Petriglieri F."/>
            <person name="Kristensen J.M."/>
            <person name="Kirkegaard R.H."/>
            <person name="Michaelsen T.Y."/>
            <person name="Andersen M.H."/>
            <person name="Karst S.M."/>
            <person name="Dueholm M.S."/>
            <person name="Nielsen P.H."/>
            <person name="Albertsen M."/>
        </authorList>
    </citation>
    <scope>NUCLEOTIDE SEQUENCE [LARGE SCALE GENOMIC DNA]</scope>
    <source>
        <strain evidence="2">Fred_18-Q3-R57-64_BAT3C.720</strain>
    </source>
</reference>
<protein>
    <submittedName>
        <fullName evidence="2">Uncharacterized protein</fullName>
    </submittedName>
</protein>